<dbReference type="EMBL" id="CYYV01000005">
    <property type="protein sequence ID" value="CUO06621.1"/>
    <property type="molecule type" value="Genomic_DNA"/>
</dbReference>
<protein>
    <submittedName>
        <fullName evidence="1">Uncharacterized protein</fullName>
    </submittedName>
</protein>
<organism evidence="1 2">
    <name type="scientific">Fusicatenibacter saccharivorans</name>
    <dbReference type="NCBI Taxonomy" id="1150298"/>
    <lineage>
        <taxon>Bacteria</taxon>
        <taxon>Bacillati</taxon>
        <taxon>Bacillota</taxon>
        <taxon>Clostridia</taxon>
        <taxon>Lachnospirales</taxon>
        <taxon>Lachnospiraceae</taxon>
        <taxon>Fusicatenibacter</taxon>
    </lineage>
</organism>
<evidence type="ECO:0000313" key="1">
    <source>
        <dbReference type="EMBL" id="CUO06621.1"/>
    </source>
</evidence>
<evidence type="ECO:0000313" key="2">
    <source>
        <dbReference type="Proteomes" id="UP000095706"/>
    </source>
</evidence>
<gene>
    <name evidence="1" type="ORF">ERS852406_01199</name>
</gene>
<dbReference type="AlphaFoldDB" id="A0A174BZF7"/>
<proteinExistence type="predicted"/>
<dbReference type="Proteomes" id="UP000095706">
    <property type="component" value="Unassembled WGS sequence"/>
</dbReference>
<reference evidence="1 2" key="1">
    <citation type="submission" date="2015-09" db="EMBL/GenBank/DDBJ databases">
        <authorList>
            <consortium name="Pathogen Informatics"/>
        </authorList>
    </citation>
    <scope>NUCLEOTIDE SEQUENCE [LARGE SCALE GENOMIC DNA]</scope>
    <source>
        <strain evidence="1 2">2789STDY5608849</strain>
    </source>
</reference>
<accession>A0A174BZF7</accession>
<sequence length="47" mass="5468">MQTFLLFAIIQSHISIPLRCISIWPLNNCKKKDRQGSYRSFKGSINN</sequence>
<name>A0A174BZF7_9FIRM</name>